<proteinExistence type="predicted"/>
<feature type="compositionally biased region" description="Basic and acidic residues" evidence="1">
    <location>
        <begin position="145"/>
        <end position="169"/>
    </location>
</feature>
<dbReference type="GO" id="GO:0016757">
    <property type="term" value="F:glycosyltransferase activity"/>
    <property type="evidence" value="ECO:0007669"/>
    <property type="project" value="UniProtKB-KW"/>
</dbReference>
<protein>
    <submittedName>
        <fullName evidence="2">Multimodular transpeptidase-transglycosylase</fullName>
        <ecNumber evidence="2">2.4.1.129</ecNumber>
        <ecNumber evidence="2">3.4.-.-</ecNumber>
    </submittedName>
</protein>
<dbReference type="AlphaFoldDB" id="A0A6J4UPY7"/>
<feature type="compositionally biased region" description="Basic and acidic residues" evidence="1">
    <location>
        <begin position="221"/>
        <end position="235"/>
    </location>
</feature>
<reference evidence="2" key="1">
    <citation type="submission" date="2020-02" db="EMBL/GenBank/DDBJ databases">
        <authorList>
            <person name="Meier V. D."/>
        </authorList>
    </citation>
    <scope>NUCLEOTIDE SEQUENCE</scope>
    <source>
        <strain evidence="2">AVDCRST_MAG79</strain>
    </source>
</reference>
<accession>A0A6J4UPY7</accession>
<keyword evidence="2" id="KW-0808">Transferase</keyword>
<organism evidence="2">
    <name type="scientific">uncultured Thermoleophilia bacterium</name>
    <dbReference type="NCBI Taxonomy" id="1497501"/>
    <lineage>
        <taxon>Bacteria</taxon>
        <taxon>Bacillati</taxon>
        <taxon>Actinomycetota</taxon>
        <taxon>Thermoleophilia</taxon>
        <taxon>environmental samples</taxon>
    </lineage>
</organism>
<feature type="compositionally biased region" description="Low complexity" evidence="1">
    <location>
        <begin position="203"/>
        <end position="214"/>
    </location>
</feature>
<keyword evidence="2" id="KW-0378">Hydrolase</keyword>
<dbReference type="EC" id="3.4.-.-" evidence="2"/>
<name>A0A6J4UPY7_9ACTN</name>
<feature type="non-terminal residue" evidence="2">
    <location>
        <position position="566"/>
    </location>
</feature>
<feature type="compositionally biased region" description="Basic residues" evidence="1">
    <location>
        <begin position="399"/>
        <end position="408"/>
    </location>
</feature>
<keyword evidence="2" id="KW-0328">Glycosyltransferase</keyword>
<feature type="compositionally biased region" description="Basic residues" evidence="1">
    <location>
        <begin position="90"/>
        <end position="100"/>
    </location>
</feature>
<dbReference type="GO" id="GO:0016787">
    <property type="term" value="F:hydrolase activity"/>
    <property type="evidence" value="ECO:0007669"/>
    <property type="project" value="UniProtKB-KW"/>
</dbReference>
<evidence type="ECO:0000313" key="2">
    <source>
        <dbReference type="EMBL" id="CAA9553451.1"/>
    </source>
</evidence>
<feature type="compositionally biased region" description="Basic residues" evidence="1">
    <location>
        <begin position="13"/>
        <end position="24"/>
    </location>
</feature>
<feature type="compositionally biased region" description="Basic and acidic residues" evidence="1">
    <location>
        <begin position="264"/>
        <end position="278"/>
    </location>
</feature>
<sequence>GRRAARPHGGDRRGRRRHAARGGRLHADTAPARGLPPLRAERELGRVRPRRHPARGDRQRPQPHRRAAPEDLALPARRHRGDRGPALLRAPRRRLRGHRPRGLEGHQRGRDPRGRLDADDAADLAALHHEGAHLRPQDQGGLARDPAREGDAEGEDPRAVPEHDLLRTERVRRRGRRPGLLQPDGEERDAPAGGADRGPGPAPLRLRPVVAPGARAPPPERGARRDALHPEDHGRPVAAGTVGPPAAEAEPAGLRPRPRAVRRLLRDEPARQGQEVRRGQGAGGRPLGPHHHRPRAPAPGRARHARRAPQPRGPGRRGRHDRPEDGRHPGPGLDAALRQGPVQPRHAGQAAAGLDVQADDARGGDRDGHQSAVHPLRLQAVHLRLPGRRGRRLPVRRVGREHRRRVARGRPGDALQRHAGLGQHGLRAARHRRGRRQDQEHGRAARHPVEARRGRLADAGRGGRHPARADERLRHAGRERRLPAAADHDPDQPRSEDGARQVQHQGLPDARSRRRLRGQSHPLGQRHDGYRHAGADVRRAPAGRQDGHHGPLGRRLVLRVHARARH</sequence>
<feature type="compositionally biased region" description="Basic and acidic residues" evidence="1">
    <location>
        <begin position="467"/>
        <end position="499"/>
    </location>
</feature>
<evidence type="ECO:0000256" key="1">
    <source>
        <dbReference type="SAM" id="MobiDB-lite"/>
    </source>
</evidence>
<dbReference type="EC" id="2.4.1.129" evidence="2"/>
<feature type="compositionally biased region" description="Basic and acidic residues" evidence="1">
    <location>
        <begin position="436"/>
        <end position="458"/>
    </location>
</feature>
<feature type="region of interest" description="Disordered" evidence="1">
    <location>
        <begin position="1"/>
        <end position="380"/>
    </location>
</feature>
<feature type="non-terminal residue" evidence="2">
    <location>
        <position position="1"/>
    </location>
</feature>
<gene>
    <name evidence="2" type="ORF">AVDCRST_MAG79-2881</name>
</gene>
<feature type="compositionally biased region" description="Low complexity" evidence="1">
    <location>
        <begin position="236"/>
        <end position="255"/>
    </location>
</feature>
<feature type="compositionally biased region" description="Basic and acidic residues" evidence="1">
    <location>
        <begin position="101"/>
        <end position="118"/>
    </location>
</feature>
<dbReference type="EMBL" id="CADCWC010000454">
    <property type="protein sequence ID" value="CAA9553451.1"/>
    <property type="molecule type" value="Genomic_DNA"/>
</dbReference>
<feature type="region of interest" description="Disordered" evidence="1">
    <location>
        <begin position="399"/>
        <end position="532"/>
    </location>
</feature>
<feature type="compositionally biased region" description="Basic and acidic residues" evidence="1">
    <location>
        <begin position="359"/>
        <end position="369"/>
    </location>
</feature>
<feature type="compositionally biased region" description="Basic and acidic residues" evidence="1">
    <location>
        <begin position="126"/>
        <end position="136"/>
    </location>
</feature>
<feature type="compositionally biased region" description="Basic residues" evidence="1">
    <location>
        <begin position="288"/>
        <end position="320"/>
    </location>
</feature>